<dbReference type="GO" id="GO:0006397">
    <property type="term" value="P:mRNA processing"/>
    <property type="evidence" value="ECO:0007669"/>
    <property type="project" value="UniProtKB-KW"/>
</dbReference>
<accession>A0A5B0LK10</accession>
<evidence type="ECO:0000256" key="1">
    <source>
        <dbReference type="ARBA" id="ARBA00022664"/>
    </source>
</evidence>
<feature type="region of interest" description="Disordered" evidence="2">
    <location>
        <begin position="361"/>
        <end position="386"/>
    </location>
</feature>
<evidence type="ECO:0000256" key="2">
    <source>
        <dbReference type="SAM" id="MobiDB-lite"/>
    </source>
</evidence>
<evidence type="ECO:0000313" key="4">
    <source>
        <dbReference type="Proteomes" id="UP000325313"/>
    </source>
</evidence>
<dbReference type="GO" id="GO:0003676">
    <property type="term" value="F:nucleic acid binding"/>
    <property type="evidence" value="ECO:0007669"/>
    <property type="project" value="InterPro"/>
</dbReference>
<dbReference type="EMBL" id="VDEP01000514">
    <property type="protein sequence ID" value="KAA1064220.1"/>
    <property type="molecule type" value="Genomic_DNA"/>
</dbReference>
<reference evidence="3 4" key="1">
    <citation type="submission" date="2019-05" db="EMBL/GenBank/DDBJ databases">
        <title>Emergence of the Ug99 lineage of the wheat stem rust pathogen through somatic hybridization.</title>
        <authorList>
            <person name="Li F."/>
            <person name="Upadhyaya N.M."/>
            <person name="Sperschneider J."/>
            <person name="Matny O."/>
            <person name="Nguyen-Phuc H."/>
            <person name="Mago R."/>
            <person name="Raley C."/>
            <person name="Miller M.E."/>
            <person name="Silverstein K.A.T."/>
            <person name="Henningsen E."/>
            <person name="Hirsch C.D."/>
            <person name="Visser B."/>
            <person name="Pretorius Z.A."/>
            <person name="Steffenson B.J."/>
            <person name="Schwessinger B."/>
            <person name="Dodds P.N."/>
            <person name="Figueroa M."/>
        </authorList>
    </citation>
    <scope>NUCLEOTIDE SEQUENCE [LARGE SCALE GENOMIC DNA]</scope>
    <source>
        <strain evidence="3 4">Ug99</strain>
    </source>
</reference>
<keyword evidence="1" id="KW-0507">mRNA processing</keyword>
<gene>
    <name evidence="3" type="primary">CEG1_7</name>
    <name evidence="3" type="ORF">PGTUg99_011550</name>
</gene>
<protein>
    <submittedName>
        <fullName evidence="3">Dcp1p-Dcp2p decapping enzyme complex alpha subunit</fullName>
    </submittedName>
</protein>
<dbReference type="AlphaFoldDB" id="A0A5B0LK10"/>
<dbReference type="SUPFAM" id="SSF57756">
    <property type="entry name" value="Retrovirus zinc finger-like domains"/>
    <property type="match status" value="1"/>
</dbReference>
<organism evidence="3 4">
    <name type="scientific">Puccinia graminis f. sp. tritici</name>
    <dbReference type="NCBI Taxonomy" id="56615"/>
    <lineage>
        <taxon>Eukaryota</taxon>
        <taxon>Fungi</taxon>
        <taxon>Dikarya</taxon>
        <taxon>Basidiomycota</taxon>
        <taxon>Pucciniomycotina</taxon>
        <taxon>Pucciniomycetes</taxon>
        <taxon>Pucciniales</taxon>
        <taxon>Pucciniaceae</taxon>
        <taxon>Puccinia</taxon>
    </lineage>
</organism>
<dbReference type="GO" id="GO:0008270">
    <property type="term" value="F:zinc ion binding"/>
    <property type="evidence" value="ECO:0007669"/>
    <property type="project" value="InterPro"/>
</dbReference>
<evidence type="ECO:0000313" key="3">
    <source>
        <dbReference type="EMBL" id="KAA1064220.1"/>
    </source>
</evidence>
<proteinExistence type="predicted"/>
<dbReference type="InterPro" id="IPR036875">
    <property type="entry name" value="Znf_CCHC_sf"/>
</dbReference>
<dbReference type="Proteomes" id="UP000325313">
    <property type="component" value="Unassembled WGS sequence"/>
</dbReference>
<sequence length="453" mass="50405">MSDPSGSENPKATISAEQALVLLNEMRLEITSLCSGMETMRASQIPIPNNTPPPQPQSSGPLSCQEIMLRNFVRSPLSAHKEINPDKPMLDYDGVHFQLWHDTLDRTLMHFFMKKESFLATVTNFEGLLIDENLSITSIICNTIETGLIGIVNGSKLTAPLELYNLLKKNCSKSDRRHKIDLINWPMASATDPTPADGHTLSKWATVVAELDQLRVKWEEVSGLLLQSTFTPPAGIDVKMFEFSVNQQLDGYEAPVFADVSSIIQAAMGKLKAKATTGPIPMDLDRLQVIHPSKYVTPGRRQTAPYRQTTRMSVDKAAHYKGKGQSEALINRYSNTCSYCEKEGHWYSDCTEFWRDVATKKISPPPDNYKSNESRYQPPRRSDNDRLRQVNIPNMTDGCLLDSGASAHVSGTSSLFKEERKLTQPQTFYLAVSDCNVTVTTIGSVANRAAEAQ</sequence>
<name>A0A5B0LK10_PUCGR</name>
<comment type="caution">
    <text evidence="3">The sequence shown here is derived from an EMBL/GenBank/DDBJ whole genome shotgun (WGS) entry which is preliminary data.</text>
</comment>